<accession>A0A1G2UNI2</accession>
<dbReference type="EMBL" id="MHWP01000004">
    <property type="protein sequence ID" value="OHB10903.1"/>
    <property type="molecule type" value="Genomic_DNA"/>
</dbReference>
<protein>
    <recommendedName>
        <fullName evidence="3">FCP1 homology domain-containing protein</fullName>
    </recommendedName>
</protein>
<evidence type="ECO:0000313" key="2">
    <source>
        <dbReference type="Proteomes" id="UP000177202"/>
    </source>
</evidence>
<dbReference type="GO" id="GO:0008967">
    <property type="term" value="F:phosphoglycolate phosphatase activity"/>
    <property type="evidence" value="ECO:0007669"/>
    <property type="project" value="TreeGrafter"/>
</dbReference>
<dbReference type="SUPFAM" id="SSF56784">
    <property type="entry name" value="HAD-like"/>
    <property type="match status" value="1"/>
</dbReference>
<dbReference type="InterPro" id="IPR023214">
    <property type="entry name" value="HAD_sf"/>
</dbReference>
<dbReference type="InterPro" id="IPR050155">
    <property type="entry name" value="HAD-like_hydrolase_sf"/>
</dbReference>
<evidence type="ECO:0008006" key="3">
    <source>
        <dbReference type="Google" id="ProtNLM"/>
    </source>
</evidence>
<dbReference type="CDD" id="cd01427">
    <property type="entry name" value="HAD_like"/>
    <property type="match status" value="1"/>
</dbReference>
<organism evidence="1 2">
    <name type="scientific">Candidatus Zambryskibacteria bacterium RIFCSPLOWO2_02_FULL_44_12b</name>
    <dbReference type="NCBI Taxonomy" id="1802772"/>
    <lineage>
        <taxon>Bacteria</taxon>
        <taxon>Candidatus Zambryskiibacteriota</taxon>
    </lineage>
</organism>
<dbReference type="GO" id="GO:0006281">
    <property type="term" value="P:DNA repair"/>
    <property type="evidence" value="ECO:0007669"/>
    <property type="project" value="TreeGrafter"/>
</dbReference>
<evidence type="ECO:0000313" key="1">
    <source>
        <dbReference type="EMBL" id="OHB10903.1"/>
    </source>
</evidence>
<dbReference type="Pfam" id="PF13419">
    <property type="entry name" value="HAD_2"/>
    <property type="match status" value="1"/>
</dbReference>
<dbReference type="InterPro" id="IPR036412">
    <property type="entry name" value="HAD-like_sf"/>
</dbReference>
<dbReference type="SFLD" id="SFLDS00003">
    <property type="entry name" value="Haloacid_Dehalogenase"/>
    <property type="match status" value="1"/>
</dbReference>
<dbReference type="PANTHER" id="PTHR43434">
    <property type="entry name" value="PHOSPHOGLYCOLATE PHOSPHATASE"/>
    <property type="match status" value="1"/>
</dbReference>
<name>A0A1G2UNI2_9BACT</name>
<dbReference type="SFLD" id="SFLDG01129">
    <property type="entry name" value="C1.5:_HAD__Beta-PGM__Phosphata"/>
    <property type="match status" value="1"/>
</dbReference>
<proteinExistence type="predicted"/>
<dbReference type="STRING" id="1802772.A3H60_02125"/>
<dbReference type="Proteomes" id="UP000177202">
    <property type="component" value="Unassembled WGS sequence"/>
</dbReference>
<dbReference type="PANTHER" id="PTHR43434:SF1">
    <property type="entry name" value="PHOSPHOGLYCOLATE PHOSPHATASE"/>
    <property type="match status" value="1"/>
</dbReference>
<sequence>MNGIKVLILDFDNCLILDQKTREGSEELKDKAWFEVFSEYDPDILKSMIETAKKEFVGGKGDRNGLIISLCRRFGIEDSKIKEESIKRLSHFDEIMQRGIKEIGISKEVRDFLSTFSSKISIYLNTATPVENASRSLDLLGIREFFKGIYGRPGTKLDNMKAILASEPVNPDEILFVDDQEDSRQIAKELGCKFVGIHTARNKVWHENPQPFPIIRSIEELSDLVI</sequence>
<dbReference type="GO" id="GO:0005829">
    <property type="term" value="C:cytosol"/>
    <property type="evidence" value="ECO:0007669"/>
    <property type="project" value="TreeGrafter"/>
</dbReference>
<comment type="caution">
    <text evidence="1">The sequence shown here is derived from an EMBL/GenBank/DDBJ whole genome shotgun (WGS) entry which is preliminary data.</text>
</comment>
<reference evidence="1 2" key="1">
    <citation type="journal article" date="2016" name="Nat. Commun.">
        <title>Thousands of microbial genomes shed light on interconnected biogeochemical processes in an aquifer system.</title>
        <authorList>
            <person name="Anantharaman K."/>
            <person name="Brown C.T."/>
            <person name="Hug L.A."/>
            <person name="Sharon I."/>
            <person name="Castelle C.J."/>
            <person name="Probst A.J."/>
            <person name="Thomas B.C."/>
            <person name="Singh A."/>
            <person name="Wilkins M.J."/>
            <person name="Karaoz U."/>
            <person name="Brodie E.L."/>
            <person name="Williams K.H."/>
            <person name="Hubbard S.S."/>
            <person name="Banfield J.F."/>
        </authorList>
    </citation>
    <scope>NUCLEOTIDE SEQUENCE [LARGE SCALE GENOMIC DNA]</scope>
</reference>
<dbReference type="AlphaFoldDB" id="A0A1G2UNI2"/>
<gene>
    <name evidence="1" type="ORF">A3H60_02125</name>
</gene>
<dbReference type="InterPro" id="IPR041492">
    <property type="entry name" value="HAD_2"/>
</dbReference>
<dbReference type="Gene3D" id="3.40.50.1000">
    <property type="entry name" value="HAD superfamily/HAD-like"/>
    <property type="match status" value="1"/>
</dbReference>